<dbReference type="AlphaFoldDB" id="A0AAN9E3K3"/>
<gene>
    <name evidence="1" type="ORF">RIF29_39396</name>
</gene>
<dbReference type="PANTHER" id="PTHR34427:SF5">
    <property type="entry name" value="DUF4283 DOMAIN-CONTAINING PROTEIN"/>
    <property type="match status" value="1"/>
</dbReference>
<protein>
    <recommendedName>
        <fullName evidence="3">DUF4283 domain-containing protein</fullName>
    </recommendedName>
</protein>
<sequence length="649" mass="73125">MLLLAMEAMKMMMNGTKFGQEVLECGWLGDLLCLDNIWFGNKKLWANISKYEKNSTLHHKSVEARKEHGHVTIPKPKFFEREKSKNGAVADLVFNVKLEFLSPLDKCMVGKVKRDIDLSSIPSMVRNEGIISLEVKPLCGDMVMMSVMDGEDWNDLWHDDYQDWWMLTGGSFVSMYPSTKLMARIAWVTCYGIPAHAWTEEFFRSLIEKTSGSFVSFHPSTKLIARLDVALVQIRYNFPELINKFVVFNIFIVKQLVGLGFCCNSEYGEGGQWRRNMMNWVSKSHLETETTNESFVEETMMDGEGRFLENHINDLGERKTGGSYVSLHPSTKLMARLDVALVQIRYNFPELINKCVRSIVNSVVFNIFIVEQPVGLSFCCNGEYGEDDSDTHNPLRIAWVTCYGIPAHAWTEELFSSLIEKTGGSFVSLHPSTKLMARLDVALVHIRYNFPELINKCVKSMVNNVVSNIFIVEQPVGLGFCYNGEYGEGGQWRRNLINLLEENMKMFLSNKVVNSKTLNDGVNNGHGFDLNITAYVSCLNGSDSNSVHNNWHGFLPSVSAAPSLSLGQEVVLGSQELTGHEGEPNGMLGHEFKGANNCLVSKRRTPEEIMCEALNVDLLDQGPNSTLPVTSQARRISELKKGKRLSQKK</sequence>
<organism evidence="1 2">
    <name type="scientific">Crotalaria pallida</name>
    <name type="common">Smooth rattlebox</name>
    <name type="synonym">Crotalaria striata</name>
    <dbReference type="NCBI Taxonomy" id="3830"/>
    <lineage>
        <taxon>Eukaryota</taxon>
        <taxon>Viridiplantae</taxon>
        <taxon>Streptophyta</taxon>
        <taxon>Embryophyta</taxon>
        <taxon>Tracheophyta</taxon>
        <taxon>Spermatophyta</taxon>
        <taxon>Magnoliopsida</taxon>
        <taxon>eudicotyledons</taxon>
        <taxon>Gunneridae</taxon>
        <taxon>Pentapetalae</taxon>
        <taxon>rosids</taxon>
        <taxon>fabids</taxon>
        <taxon>Fabales</taxon>
        <taxon>Fabaceae</taxon>
        <taxon>Papilionoideae</taxon>
        <taxon>50 kb inversion clade</taxon>
        <taxon>genistoids sensu lato</taxon>
        <taxon>core genistoids</taxon>
        <taxon>Crotalarieae</taxon>
        <taxon>Crotalaria</taxon>
    </lineage>
</organism>
<keyword evidence="2" id="KW-1185">Reference proteome</keyword>
<dbReference type="Proteomes" id="UP001372338">
    <property type="component" value="Unassembled WGS sequence"/>
</dbReference>
<evidence type="ECO:0008006" key="3">
    <source>
        <dbReference type="Google" id="ProtNLM"/>
    </source>
</evidence>
<reference evidence="1 2" key="1">
    <citation type="submission" date="2024-01" db="EMBL/GenBank/DDBJ databases">
        <title>The genomes of 5 underutilized Papilionoideae crops provide insights into root nodulation and disease resistanc.</title>
        <authorList>
            <person name="Yuan L."/>
        </authorList>
    </citation>
    <scope>NUCLEOTIDE SEQUENCE [LARGE SCALE GENOMIC DNA]</scope>
    <source>
        <strain evidence="1">ZHUSHIDOU_FW_LH</strain>
        <tissue evidence="1">Leaf</tissue>
    </source>
</reference>
<accession>A0AAN9E3K3</accession>
<comment type="caution">
    <text evidence="1">The sequence shown here is derived from an EMBL/GenBank/DDBJ whole genome shotgun (WGS) entry which is preliminary data.</text>
</comment>
<proteinExistence type="predicted"/>
<evidence type="ECO:0000313" key="1">
    <source>
        <dbReference type="EMBL" id="KAK7244572.1"/>
    </source>
</evidence>
<name>A0AAN9E3K3_CROPI</name>
<dbReference type="PANTHER" id="PTHR34427">
    <property type="entry name" value="DUF4283 DOMAIN PROTEIN"/>
    <property type="match status" value="1"/>
</dbReference>
<evidence type="ECO:0000313" key="2">
    <source>
        <dbReference type="Proteomes" id="UP001372338"/>
    </source>
</evidence>
<dbReference type="EMBL" id="JAYWIO010000008">
    <property type="protein sequence ID" value="KAK7244572.1"/>
    <property type="molecule type" value="Genomic_DNA"/>
</dbReference>